<dbReference type="OrthoDB" id="29098at2759"/>
<feature type="region of interest" description="Disordered" evidence="6">
    <location>
        <begin position="261"/>
        <end position="300"/>
    </location>
</feature>
<organism evidence="9 10">
    <name type="scientific">Cudoniella acicularis</name>
    <dbReference type="NCBI Taxonomy" id="354080"/>
    <lineage>
        <taxon>Eukaryota</taxon>
        <taxon>Fungi</taxon>
        <taxon>Dikarya</taxon>
        <taxon>Ascomycota</taxon>
        <taxon>Pezizomycotina</taxon>
        <taxon>Leotiomycetes</taxon>
        <taxon>Helotiales</taxon>
        <taxon>Tricladiaceae</taxon>
        <taxon>Cudoniella</taxon>
    </lineage>
</organism>
<dbReference type="GO" id="GO:0006401">
    <property type="term" value="P:RNA catabolic process"/>
    <property type="evidence" value="ECO:0007669"/>
    <property type="project" value="TreeGrafter"/>
</dbReference>
<evidence type="ECO:0000313" key="10">
    <source>
        <dbReference type="Proteomes" id="UP000566819"/>
    </source>
</evidence>
<dbReference type="GO" id="GO:0005654">
    <property type="term" value="C:nucleoplasm"/>
    <property type="evidence" value="ECO:0007669"/>
    <property type="project" value="TreeGrafter"/>
</dbReference>
<evidence type="ECO:0000256" key="2">
    <source>
        <dbReference type="ARBA" id="ARBA00019062"/>
    </source>
</evidence>
<evidence type="ECO:0000256" key="4">
    <source>
        <dbReference type="ARBA" id="ARBA00024778"/>
    </source>
</evidence>
<comment type="function">
    <text evidence="4">Non catalytic subunit of RNase H2, an endonuclease that specifically degrades the RNA of RNA:DNA hybrids. Participates in DNA replication, possibly by mediating the removal of lagging-strand Okazaki fragment RNA primers during DNA replication. Mediates the excision of single ribonucleotides from DNA:RNA duplexes.</text>
</comment>
<protein>
    <recommendedName>
        <fullName evidence="2">Ribonuclease H2 subunit B</fullName>
    </recommendedName>
    <alternativeName>
        <fullName evidence="5">Ribonuclease HI subunit B</fullName>
    </alternativeName>
</protein>
<accession>A0A8H4WAL4</accession>
<keyword evidence="3" id="KW-0539">Nucleus</keyword>
<dbReference type="InterPro" id="IPR019024">
    <property type="entry name" value="RNase_H2_suB_wHTH"/>
</dbReference>
<keyword evidence="10" id="KW-1185">Reference proteome</keyword>
<dbReference type="AlphaFoldDB" id="A0A8H4WAL4"/>
<dbReference type="Pfam" id="PF17745">
    <property type="entry name" value="Ydr279_N"/>
    <property type="match status" value="1"/>
</dbReference>
<dbReference type="CDD" id="cd09270">
    <property type="entry name" value="RNase_H2-B"/>
    <property type="match status" value="1"/>
</dbReference>
<evidence type="ECO:0000256" key="5">
    <source>
        <dbReference type="ARBA" id="ARBA00033464"/>
    </source>
</evidence>
<feature type="domain" description="Rnh202 triple barrel" evidence="8">
    <location>
        <begin position="43"/>
        <end position="138"/>
    </location>
</feature>
<evidence type="ECO:0000313" key="9">
    <source>
        <dbReference type="EMBL" id="KAF4637845.1"/>
    </source>
</evidence>
<dbReference type="InterPro" id="IPR041195">
    <property type="entry name" value="Rnh202_N"/>
</dbReference>
<evidence type="ECO:0000256" key="6">
    <source>
        <dbReference type="SAM" id="MobiDB-lite"/>
    </source>
</evidence>
<feature type="domain" description="Ribonuclease H2 subunit B wHTH" evidence="7">
    <location>
        <begin position="141"/>
        <end position="355"/>
    </location>
</feature>
<dbReference type="PANTHER" id="PTHR13383">
    <property type="entry name" value="RIBONUCLEASE H2 SUBUNIT B"/>
    <property type="match status" value="1"/>
</dbReference>
<evidence type="ECO:0000259" key="8">
    <source>
        <dbReference type="Pfam" id="PF17745"/>
    </source>
</evidence>
<gene>
    <name evidence="9" type="ORF">G7Y89_g232</name>
</gene>
<dbReference type="GO" id="GO:0032299">
    <property type="term" value="C:ribonuclease H2 complex"/>
    <property type="evidence" value="ECO:0007669"/>
    <property type="project" value="InterPro"/>
</dbReference>
<dbReference type="Pfam" id="PF09468">
    <property type="entry name" value="RNase_H2-Ydr279"/>
    <property type="match status" value="1"/>
</dbReference>
<feature type="region of interest" description="Disordered" evidence="6">
    <location>
        <begin position="1"/>
        <end position="40"/>
    </location>
</feature>
<sequence>MKTRGRPSKKSEKEEKEAKEKTSSSTQKVQLAPEAANPPQLFILPDNLHKDARIVHLKNPRHFSESPYVVCPERGFYELTRVGAPKTIPRSWLLSSDSTSIDEQDAEGLDEAVETNEKFSTKGYMLRNANMLMATRFDPLFFILPAISPIPTSKSSEPPKKLFLSVEDHFEKLESSSPQMSSVLKVDTARAFLEKRMASVCDTAEAGDEMMYRINEEKMLEELLKKARKMVKKGLPASMEEKFVRKALEVPALCIVREEAEDVKAESGTSTPPADTPDTQTTESSVESTATSFSRASTAATSFSEDSSSIVTGSKIAGPPPINAPEGVADLLRLRTAISFICSKYIAPQLSESIKNILSSSTSTVDFSSLETHLAHLAKLRQEILATRSLGDLSRKRSMMDDGEDGESRADKKRKKEEDEKKKKAGESLALKRLKKVNTTGMKKMSDFFKKK</sequence>
<feature type="compositionally biased region" description="Basic and acidic residues" evidence="6">
    <location>
        <begin position="396"/>
        <end position="426"/>
    </location>
</feature>
<evidence type="ECO:0000256" key="1">
    <source>
        <dbReference type="ARBA" id="ARBA00004123"/>
    </source>
</evidence>
<dbReference type="InterPro" id="IPR040456">
    <property type="entry name" value="RNase_H2_suB"/>
</dbReference>
<comment type="caution">
    <text evidence="9">The sequence shown here is derived from an EMBL/GenBank/DDBJ whole genome shotgun (WGS) entry which is preliminary data.</text>
</comment>
<feature type="compositionally biased region" description="Basic and acidic residues" evidence="6">
    <location>
        <begin position="9"/>
        <end position="22"/>
    </location>
</feature>
<reference evidence="9 10" key="1">
    <citation type="submission" date="2020-03" db="EMBL/GenBank/DDBJ databases">
        <title>Draft Genome Sequence of Cudoniella acicularis.</title>
        <authorList>
            <person name="Buettner E."/>
            <person name="Kellner H."/>
        </authorList>
    </citation>
    <scope>NUCLEOTIDE SEQUENCE [LARGE SCALE GENOMIC DNA]</scope>
    <source>
        <strain evidence="9 10">DSM 108380</strain>
    </source>
</reference>
<dbReference type="Gene3D" id="1.10.20.120">
    <property type="match status" value="1"/>
</dbReference>
<dbReference type="PANTHER" id="PTHR13383:SF11">
    <property type="entry name" value="RIBONUCLEASE H2 SUBUNIT B"/>
    <property type="match status" value="1"/>
</dbReference>
<name>A0A8H4WAL4_9HELO</name>
<dbReference type="EMBL" id="JAAMPI010000008">
    <property type="protein sequence ID" value="KAF4637845.1"/>
    <property type="molecule type" value="Genomic_DNA"/>
</dbReference>
<comment type="subcellular location">
    <subcellularLocation>
        <location evidence="1">Nucleus</location>
    </subcellularLocation>
</comment>
<feature type="region of interest" description="Disordered" evidence="6">
    <location>
        <begin position="396"/>
        <end position="438"/>
    </location>
</feature>
<dbReference type="Proteomes" id="UP000566819">
    <property type="component" value="Unassembled WGS sequence"/>
</dbReference>
<proteinExistence type="predicted"/>
<evidence type="ECO:0000259" key="7">
    <source>
        <dbReference type="Pfam" id="PF09468"/>
    </source>
</evidence>
<evidence type="ECO:0000256" key="3">
    <source>
        <dbReference type="ARBA" id="ARBA00023242"/>
    </source>
</evidence>
<feature type="compositionally biased region" description="Low complexity" evidence="6">
    <location>
        <begin position="269"/>
        <end position="300"/>
    </location>
</feature>